<dbReference type="InterPro" id="IPR017972">
    <property type="entry name" value="Cyt_P450_CS"/>
</dbReference>
<dbReference type="EMBL" id="JAIZAY010000017">
    <property type="protein sequence ID" value="KAJ8025546.1"/>
    <property type="molecule type" value="Genomic_DNA"/>
</dbReference>
<evidence type="ECO:0000256" key="3">
    <source>
        <dbReference type="ARBA" id="ARBA00022723"/>
    </source>
</evidence>
<feature type="binding site" description="axial binding residue" evidence="7">
    <location>
        <position position="451"/>
    </location>
    <ligand>
        <name>heme</name>
        <dbReference type="ChEBI" id="CHEBI:30413"/>
    </ligand>
    <ligandPart>
        <name>Fe</name>
        <dbReference type="ChEBI" id="CHEBI:18248"/>
    </ligandPart>
</feature>
<evidence type="ECO:0000256" key="2">
    <source>
        <dbReference type="ARBA" id="ARBA00022617"/>
    </source>
</evidence>
<organism evidence="10 11">
    <name type="scientific">Holothuria leucospilota</name>
    <name type="common">Black long sea cucumber</name>
    <name type="synonym">Mertensiothuria leucospilota</name>
    <dbReference type="NCBI Taxonomy" id="206669"/>
    <lineage>
        <taxon>Eukaryota</taxon>
        <taxon>Metazoa</taxon>
        <taxon>Echinodermata</taxon>
        <taxon>Eleutherozoa</taxon>
        <taxon>Echinozoa</taxon>
        <taxon>Holothuroidea</taxon>
        <taxon>Aspidochirotacea</taxon>
        <taxon>Aspidochirotida</taxon>
        <taxon>Holothuriidae</taxon>
        <taxon>Holothuria</taxon>
    </lineage>
</organism>
<reference evidence="10" key="1">
    <citation type="submission" date="2021-10" db="EMBL/GenBank/DDBJ databases">
        <title>Tropical sea cucumber genome reveals ecological adaptation and Cuvierian tubules defense mechanism.</title>
        <authorList>
            <person name="Chen T."/>
        </authorList>
    </citation>
    <scope>NUCLEOTIDE SEQUENCE</scope>
    <source>
        <strain evidence="10">Nanhai2018</strain>
        <tissue evidence="10">Muscle</tissue>
    </source>
</reference>
<dbReference type="GO" id="GO:0016705">
    <property type="term" value="F:oxidoreductase activity, acting on paired donors, with incorporation or reduction of molecular oxygen"/>
    <property type="evidence" value="ECO:0007669"/>
    <property type="project" value="InterPro"/>
</dbReference>
<comment type="cofactor">
    <cofactor evidence="7">
        <name>heme</name>
        <dbReference type="ChEBI" id="CHEBI:30413"/>
    </cofactor>
</comment>
<dbReference type="SUPFAM" id="SSF48264">
    <property type="entry name" value="Cytochrome P450"/>
    <property type="match status" value="1"/>
</dbReference>
<keyword evidence="5 7" id="KW-0408">Iron</keyword>
<dbReference type="InterPro" id="IPR036396">
    <property type="entry name" value="Cyt_P450_sf"/>
</dbReference>
<protein>
    <submittedName>
        <fullName evidence="10">Cytochrome P450 26B1</fullName>
    </submittedName>
</protein>
<evidence type="ECO:0000313" key="10">
    <source>
        <dbReference type="EMBL" id="KAJ8025546.1"/>
    </source>
</evidence>
<dbReference type="PROSITE" id="PS00086">
    <property type="entry name" value="CYTOCHROME_P450"/>
    <property type="match status" value="1"/>
</dbReference>
<dbReference type="InterPro" id="IPR002403">
    <property type="entry name" value="Cyt_P450_E_grp-IV"/>
</dbReference>
<dbReference type="GO" id="GO:0005506">
    <property type="term" value="F:iron ion binding"/>
    <property type="evidence" value="ECO:0007669"/>
    <property type="project" value="InterPro"/>
</dbReference>
<keyword evidence="9" id="KW-0472">Membrane</keyword>
<keyword evidence="6 8" id="KW-0503">Monooxygenase</keyword>
<sequence length="516" mass="58614">MSAILQLTDYLRLPIVAIVCVCLTIKLVHILWYHYVVSTGRDPNCKAPLPPGGMGWPIIGESFYVLIQGSQFYSDSFRRFGTRMFKTHLFGSPTIRIYGAENLHTILHGEHNLVESSWPKSTQTLLGNVLTLSSGDRHTILRRHVSRAFTHDALEGYVHLALSVYKLHGSIVMCSLQPSIQDGVDSWSREESVLAFDVTRRLFFEIASVVLCGFDRREIEGEVMATAFMDFTRGFFTLPFDLPGTPYRKALTARKTLLKNLDKVVNKKLKLSPEEDKRDALRILMEHDEDMEGHVSTESLKADMLDLLNAGFNTTSSAATTLLYHISKKPELLKRIRRELAELRLLERSNGLTFDRLTECKYLTNVVKEGLRMGPPIGGGFRKVLKTFELEGYQIPKGWTIIYSIRDTIELSEGYSNKDQFNPDRFNPDRQEDQKGGRYNYPIFGGGSRSCMGKQFAQLILKILLVELARTCSVEPLYKEPVKFRAMPIPHPVEDLPLRFKKLDPSDIVKDAMSTV</sequence>
<dbReference type="InterPro" id="IPR001128">
    <property type="entry name" value="Cyt_P450"/>
</dbReference>
<dbReference type="Proteomes" id="UP001152320">
    <property type="component" value="Chromosome 17"/>
</dbReference>
<keyword evidence="2 7" id="KW-0349">Heme</keyword>
<evidence type="ECO:0000313" key="11">
    <source>
        <dbReference type="Proteomes" id="UP001152320"/>
    </source>
</evidence>
<comment type="caution">
    <text evidence="10">The sequence shown here is derived from an EMBL/GenBank/DDBJ whole genome shotgun (WGS) entry which is preliminary data.</text>
</comment>
<accession>A0A9Q0YTD3</accession>
<name>A0A9Q0YTD3_HOLLE</name>
<dbReference type="PANTHER" id="PTHR24286:SF384">
    <property type="entry name" value="P450, PUTATIVE (EUROFUNG)-RELATED"/>
    <property type="match status" value="1"/>
</dbReference>
<dbReference type="GO" id="GO:0004497">
    <property type="term" value="F:monooxygenase activity"/>
    <property type="evidence" value="ECO:0007669"/>
    <property type="project" value="UniProtKB-KW"/>
</dbReference>
<dbReference type="PRINTS" id="PR00465">
    <property type="entry name" value="EP450IV"/>
</dbReference>
<dbReference type="OrthoDB" id="1372046at2759"/>
<dbReference type="Pfam" id="PF00067">
    <property type="entry name" value="p450"/>
    <property type="match status" value="1"/>
</dbReference>
<evidence type="ECO:0000256" key="5">
    <source>
        <dbReference type="ARBA" id="ARBA00023004"/>
    </source>
</evidence>
<keyword evidence="11" id="KW-1185">Reference proteome</keyword>
<dbReference type="GO" id="GO:0020037">
    <property type="term" value="F:heme binding"/>
    <property type="evidence" value="ECO:0007669"/>
    <property type="project" value="InterPro"/>
</dbReference>
<keyword evidence="9" id="KW-1133">Transmembrane helix</keyword>
<dbReference type="GO" id="GO:0016125">
    <property type="term" value="P:sterol metabolic process"/>
    <property type="evidence" value="ECO:0007669"/>
    <property type="project" value="TreeGrafter"/>
</dbReference>
<dbReference type="AlphaFoldDB" id="A0A9Q0YTD3"/>
<proteinExistence type="inferred from homology"/>
<comment type="similarity">
    <text evidence="1 8">Belongs to the cytochrome P450 family.</text>
</comment>
<evidence type="ECO:0000256" key="8">
    <source>
        <dbReference type="RuleBase" id="RU000461"/>
    </source>
</evidence>
<dbReference type="GO" id="GO:0034653">
    <property type="term" value="P:retinoic acid catabolic process"/>
    <property type="evidence" value="ECO:0007669"/>
    <property type="project" value="UniProtKB-ARBA"/>
</dbReference>
<keyword evidence="9" id="KW-0812">Transmembrane</keyword>
<evidence type="ECO:0000256" key="6">
    <source>
        <dbReference type="ARBA" id="ARBA00023033"/>
    </source>
</evidence>
<evidence type="ECO:0000256" key="9">
    <source>
        <dbReference type="SAM" id="Phobius"/>
    </source>
</evidence>
<dbReference type="PANTHER" id="PTHR24286">
    <property type="entry name" value="CYTOCHROME P450 26"/>
    <property type="match status" value="1"/>
</dbReference>
<gene>
    <name evidence="10" type="ORF">HOLleu_33133</name>
</gene>
<keyword evidence="3 7" id="KW-0479">Metal-binding</keyword>
<feature type="transmembrane region" description="Helical" evidence="9">
    <location>
        <begin position="12"/>
        <end position="35"/>
    </location>
</feature>
<evidence type="ECO:0000256" key="7">
    <source>
        <dbReference type="PIRSR" id="PIRSR602403-1"/>
    </source>
</evidence>
<evidence type="ECO:0000256" key="1">
    <source>
        <dbReference type="ARBA" id="ARBA00010617"/>
    </source>
</evidence>
<keyword evidence="4 8" id="KW-0560">Oxidoreductase</keyword>
<dbReference type="PRINTS" id="PR00385">
    <property type="entry name" value="P450"/>
</dbReference>
<evidence type="ECO:0000256" key="4">
    <source>
        <dbReference type="ARBA" id="ARBA00023002"/>
    </source>
</evidence>
<dbReference type="Gene3D" id="1.10.630.10">
    <property type="entry name" value="Cytochrome P450"/>
    <property type="match status" value="1"/>
</dbReference>